<reference evidence="1 2" key="1">
    <citation type="journal article" date="2020" name="Nature">
        <title>Bacterial chemolithoautotrophy via manganese oxidation.</title>
        <authorList>
            <person name="Yu H."/>
            <person name="Leadbetter J.R."/>
        </authorList>
    </citation>
    <scope>NUCLEOTIDE SEQUENCE [LARGE SCALE GENOMIC DNA]</scope>
    <source>
        <strain evidence="1 2">RBP-1</strain>
    </source>
</reference>
<gene>
    <name evidence="1" type="ORF">RAMLITH_10180</name>
</gene>
<protein>
    <submittedName>
        <fullName evidence="1">Uncharacterized protein</fullName>
    </submittedName>
</protein>
<organism evidence="1 2">
    <name type="scientific">Ramlibacter lithotrophicus</name>
    <dbReference type="NCBI Taxonomy" id="2606681"/>
    <lineage>
        <taxon>Bacteria</taxon>
        <taxon>Pseudomonadati</taxon>
        <taxon>Pseudomonadota</taxon>
        <taxon>Betaproteobacteria</taxon>
        <taxon>Burkholderiales</taxon>
        <taxon>Comamonadaceae</taxon>
        <taxon>Ramlibacter</taxon>
    </lineage>
</organism>
<comment type="caution">
    <text evidence="1">The sequence shown here is derived from an EMBL/GenBank/DDBJ whole genome shotgun (WGS) entry which is preliminary data.</text>
</comment>
<dbReference type="RefSeq" id="WP_168107311.1">
    <property type="nucleotide sequence ID" value="NZ_VTOX01000003.1"/>
</dbReference>
<dbReference type="EMBL" id="VTOX01000003">
    <property type="protein sequence ID" value="NKE66187.1"/>
    <property type="molecule type" value="Genomic_DNA"/>
</dbReference>
<proteinExistence type="predicted"/>
<dbReference type="Proteomes" id="UP000521868">
    <property type="component" value="Unassembled WGS sequence"/>
</dbReference>
<dbReference type="AlphaFoldDB" id="A0A7X6DFI5"/>
<evidence type="ECO:0000313" key="2">
    <source>
        <dbReference type="Proteomes" id="UP000521868"/>
    </source>
</evidence>
<name>A0A7X6DFI5_9BURK</name>
<evidence type="ECO:0000313" key="1">
    <source>
        <dbReference type="EMBL" id="NKE66187.1"/>
    </source>
</evidence>
<keyword evidence="2" id="KW-1185">Reference proteome</keyword>
<sequence>MPLQLDLDLESFRNHMALRRAATEMRLPMDERLKVHFITRRAELLANFSITAGAWMLLLHGCQAQGEDRAALARLKDEVFEFKEWAEEGLQKLRLMGLQDALENDECEMPDDPELVAAFRRMLGVPAPKDPPDDTRG</sequence>
<accession>A0A7X6DFI5</accession>